<dbReference type="InterPro" id="IPR011010">
    <property type="entry name" value="DNA_brk_join_enz"/>
</dbReference>
<dbReference type="STRING" id="1128400.I2FM58"/>
<sequence>MSTSASTLVASAVAILSKPYKATSASSYDQQVYKAAFTLAFTCFLCSGEVVWELSSDPAVILQVVSMALTDDHAIITLLASKTDPFWLGVKVVTPLVASGLSPLAYAGHSFHHGAATWAASLGADAATIQCLGWWNSNCFQCYIDCSATNHQDLSITALYHLQDGPLIPPTASWCSMGSS</sequence>
<name>I2FM58_USTHO</name>
<dbReference type="SUPFAM" id="SSF56349">
    <property type="entry name" value="DNA breaking-rejoining enzymes"/>
    <property type="match status" value="1"/>
</dbReference>
<reference evidence="2 3" key="1">
    <citation type="journal article" date="2012" name="Plant Cell">
        <title>Genome comparison of barley and maize smut fungi reveals targeted loss of RNA silencing components and species-specific presence of transposable elements.</title>
        <authorList>
            <person name="Laurie J.D."/>
            <person name="Ali S."/>
            <person name="Linning R."/>
            <person name="Mannhaupt G."/>
            <person name="Wong P."/>
            <person name="Gueldener U."/>
            <person name="Muensterkoetter M."/>
            <person name="Moore R."/>
            <person name="Kahmann R."/>
            <person name="Bakkeren G."/>
            <person name="Schirawski J."/>
        </authorList>
    </citation>
    <scope>NUCLEOTIDE SEQUENCE [LARGE SCALE GENOMIC DNA]</scope>
    <source>
        <strain evidence="3">Uh4875-4</strain>
    </source>
</reference>
<accession>I2FM58</accession>
<dbReference type="InterPro" id="IPR013762">
    <property type="entry name" value="Integrase-like_cat_sf"/>
</dbReference>
<proteinExistence type="predicted"/>
<dbReference type="GO" id="GO:0015074">
    <property type="term" value="P:DNA integration"/>
    <property type="evidence" value="ECO:0007669"/>
    <property type="project" value="InterPro"/>
</dbReference>
<evidence type="ECO:0000313" key="3">
    <source>
        <dbReference type="Proteomes" id="UP000006174"/>
    </source>
</evidence>
<keyword evidence="3" id="KW-1185">Reference proteome</keyword>
<dbReference type="EMBL" id="CAGI01000058">
    <property type="protein sequence ID" value="CCF48001.1"/>
    <property type="molecule type" value="Genomic_DNA"/>
</dbReference>
<keyword evidence="1" id="KW-0233">DNA recombination</keyword>
<organism evidence="2 3">
    <name type="scientific">Ustilago hordei</name>
    <name type="common">Barley covered smut fungus</name>
    <dbReference type="NCBI Taxonomy" id="120017"/>
    <lineage>
        <taxon>Eukaryota</taxon>
        <taxon>Fungi</taxon>
        <taxon>Dikarya</taxon>
        <taxon>Basidiomycota</taxon>
        <taxon>Ustilaginomycotina</taxon>
        <taxon>Ustilaginomycetes</taxon>
        <taxon>Ustilaginales</taxon>
        <taxon>Ustilaginaceae</taxon>
        <taxon>Ustilago</taxon>
    </lineage>
</organism>
<gene>
    <name evidence="2" type="ORF">UHOR_12514</name>
</gene>
<dbReference type="Proteomes" id="UP000006174">
    <property type="component" value="Unassembled WGS sequence"/>
</dbReference>
<dbReference type="PANTHER" id="PTHR34605">
    <property type="entry name" value="PHAGE_INTEGRASE DOMAIN-CONTAINING PROTEIN"/>
    <property type="match status" value="1"/>
</dbReference>
<evidence type="ECO:0000313" key="2">
    <source>
        <dbReference type="EMBL" id="CCF48001.1"/>
    </source>
</evidence>
<dbReference type="GO" id="GO:0003677">
    <property type="term" value="F:DNA binding"/>
    <property type="evidence" value="ECO:0007669"/>
    <property type="project" value="InterPro"/>
</dbReference>
<dbReference type="InterPro" id="IPR052925">
    <property type="entry name" value="Phage_Integrase-like_Recomb"/>
</dbReference>
<dbReference type="HOGENOM" id="CLU_1497314_0_0_1"/>
<evidence type="ECO:0000256" key="1">
    <source>
        <dbReference type="ARBA" id="ARBA00023172"/>
    </source>
</evidence>
<dbReference type="AlphaFoldDB" id="I2FM58"/>
<protein>
    <submittedName>
        <fullName evidence="2">Uncharacterized protein</fullName>
    </submittedName>
</protein>
<dbReference type="Gene3D" id="1.10.443.10">
    <property type="entry name" value="Intergrase catalytic core"/>
    <property type="match status" value="1"/>
</dbReference>
<dbReference type="GO" id="GO:0006310">
    <property type="term" value="P:DNA recombination"/>
    <property type="evidence" value="ECO:0007669"/>
    <property type="project" value="UniProtKB-KW"/>
</dbReference>
<dbReference type="PANTHER" id="PTHR34605:SF3">
    <property type="entry name" value="P CELL-TYPE AGGLUTINATION PROTEIN MAP4-LIKE-RELATED"/>
    <property type="match status" value="1"/>
</dbReference>
<comment type="caution">
    <text evidence="2">The sequence shown here is derived from an EMBL/GenBank/DDBJ whole genome shotgun (WGS) entry which is preliminary data.</text>
</comment>